<organism evidence="11 13">
    <name type="scientific">Adineta ricciae</name>
    <name type="common">Rotifer</name>
    <dbReference type="NCBI Taxonomy" id="249248"/>
    <lineage>
        <taxon>Eukaryota</taxon>
        <taxon>Metazoa</taxon>
        <taxon>Spiralia</taxon>
        <taxon>Gnathifera</taxon>
        <taxon>Rotifera</taxon>
        <taxon>Eurotatoria</taxon>
        <taxon>Bdelloidea</taxon>
        <taxon>Adinetida</taxon>
        <taxon>Adinetidae</taxon>
        <taxon>Adineta</taxon>
    </lineage>
</organism>
<keyword evidence="5" id="KW-0863">Zinc-finger</keyword>
<dbReference type="GO" id="GO:0002376">
    <property type="term" value="P:immune system process"/>
    <property type="evidence" value="ECO:0007669"/>
    <property type="project" value="UniProtKB-KW"/>
</dbReference>
<feature type="region of interest" description="Disordered" evidence="8">
    <location>
        <begin position="713"/>
        <end position="736"/>
    </location>
</feature>
<dbReference type="GO" id="GO:0004386">
    <property type="term" value="F:helicase activity"/>
    <property type="evidence" value="ECO:0007669"/>
    <property type="project" value="InterPro"/>
</dbReference>
<dbReference type="EMBL" id="CAJNOJ010000137">
    <property type="protein sequence ID" value="CAF1181878.1"/>
    <property type="molecule type" value="Genomic_DNA"/>
</dbReference>
<keyword evidence="6" id="KW-0862">Zinc</keyword>
<accession>A0A814UX10</accession>
<dbReference type="FunFam" id="3.40.50.300:FF:001366">
    <property type="entry name" value="ATP binding protein, putative"/>
    <property type="match status" value="1"/>
</dbReference>
<sequence length="1778" mass="207540">MKSSRFQIDNDRKRRSTTSNDPLPSKRPYLPPISYTSLVNLMDKSPDDVLTVMLDKNFQLRKFLNDKRMTERFDWISSMTTLLEKTTQCVESREHLGSIFGQLPDTPYLEGVYEDIRKPDPNTYQLRFQFIELFLKIANQFLAMMPHSSGCLIKILERIELLMSKSSSDTSEFKNANEILSVVLERIKEIEKRRELLNPKSLTTVTTNENNFDQPPDDYRQLPIVPSINEIRLEKRPYLRKNIIDGIYESAKHYIDIHFRLLREDFIGPLRDGIHQYLYKTEGKNYNIRIYENVHSLGSQITPRSGLVYNLRLDPKVACRIHWANSRRLIYGNLLLLTRNRFQSCVFATVEDRSRIQTESVLSAKILCNSNYDQQTIEHLGRNDSLHPLTMIETMTFFEAYRPVLRALQIMPTDDTFPFSEFLIKLTPEMKPPNYLTQTTTYDFTPLLVDPNGKVQTHVSMPSKFDTRHMLKITYQQASDIDTKYKRVSVLNKNEWPTNEELHLNPKQYEALILALTNKIALIQGPPGTGKTYLGVRITEMLLHNRSVWCPSDEQSTPILMICHTNHALDQFLELIVNRLNITKGIIRVGSRCQNPIIQKLTLSKAREYARITRCIPSDIYYQKKKLMEKKFAAERHLKELERKMQTSQTTILTLSLLTEYFIIDNRHKTALIERRNDRDEEILLRWLHVHPGYEQTSKDLIYREEAKTRNDGYDLNEEEVEEERRRRYDEDEYEQYSPSPIQKCKKFKKNSADDHPYQYDRKKADENNRLIKSIIQTPTTLTDETVLAVHTDIWTFTMEQRYDLYRYWLSKYQKHVSYSIEETRPEYNQAITDLSEYFLLQDYYILKDSIIIAMTTTCAAKHHTILEKLQSKIVIVEEAAAIFEAHVITALSTKCEHLILIGDHVQLKPNPTVYQLGTKYNMDVSLFERLVKNNFPNVRLNIQHRMRPEIGRLMKHFYDDLEDDISVKTNRESIRGIDSDVFFINHQYSDASVTDGSSKYNKFEALYAIELAKYLIKQNYGPQQITILVMYLGQKQLIVKKMKEKRDLHGIRIMVTDNYQGEENDIIILSLVRSNIEKRIGFLKIHNRICVALSRARCGLFVLGNMDILAEVDEKWKQIMTSLVETNHIGSGLCLSCRQHPEDKTIADKIESFAQRPEGGCRKRCDARLKCGHCCESLCHNYDLEHAEVTCHQKCYERLSCGHLCQKQCHYENFNRHDQCRVTVDKKIPECGHEIRVHCSETPDVKGCQKTSPARLPCGHIINVPCHLLESPDELKRYPCLKPCNTILACEHKCVGTCSTCFTGRLHVPCGQKCERELICSHVCKESCAANCPLCTRDCQTRCVHSRCRKKCGELCIPCREPCAYKCKHLKCTRRCSELCNREPCNKPCYEKLRCGHQCIGLCGEPCPWKCRICDKSIVQEIFFGTEDEPDARFVFLPDCRHIIEVTSLDRHINEFVNESNANTAIRFPECPRCRQRIYRCTRYTSVLNRVYNLIAQVKKKILGHTSDEEISEQREQILAEHKIMIINLKEIVLAQTQIDFFSKLYDKKYFFSNDKLNLMANIIRFLNHMDTILIHGRIKLQEDIFKEFVHRPILYIVEYLYKQKCGRNFAQQQLNDIQWELKRIRRVIYIENFIGTLQKELDEHEQVAIDSMRKLTRKIGPFTNENKIQFDDLVKKFKYLNNLPGLGITEKERKAIVTALNMTKGHWYTCPKGHPYIITECGGAMQESQCPECGERIGGQNHHLIETNQHFGLMDGSQYGAWSNEANLQLPHLPDV</sequence>
<dbReference type="Proteomes" id="UP000663828">
    <property type="component" value="Unassembled WGS sequence"/>
</dbReference>
<evidence type="ECO:0000256" key="1">
    <source>
        <dbReference type="ARBA" id="ARBA00004496"/>
    </source>
</evidence>
<keyword evidence="3" id="KW-0479">Metal-binding</keyword>
<dbReference type="OrthoDB" id="2423195at2759"/>
<dbReference type="PANTHER" id="PTHR10887:SF341">
    <property type="entry name" value="NFX1-TYPE ZINC FINGER-CONTAINING PROTEIN 1"/>
    <property type="match status" value="1"/>
</dbReference>
<dbReference type="InterPro" id="IPR045055">
    <property type="entry name" value="DNA2/NAM7-like"/>
</dbReference>
<gene>
    <name evidence="11" type="ORF">EDS130_LOCUS24289</name>
    <name evidence="10" type="ORF">XAT740_LOCUS17117</name>
</gene>
<feature type="domain" description="RZ-type" evidence="9">
    <location>
        <begin position="1690"/>
        <end position="1761"/>
    </location>
</feature>
<feature type="region of interest" description="Disordered" evidence="8">
    <location>
        <begin position="1"/>
        <end position="29"/>
    </location>
</feature>
<dbReference type="InterPro" id="IPR041677">
    <property type="entry name" value="DNA2/NAM7_AAA_11"/>
</dbReference>
<keyword evidence="2" id="KW-0963">Cytoplasm</keyword>
<dbReference type="Gene3D" id="3.40.50.300">
    <property type="entry name" value="P-loop containing nucleotide triphosphate hydrolases"/>
    <property type="match status" value="3"/>
</dbReference>
<dbReference type="Pfam" id="PF25396">
    <property type="entry name" value="ZNFX1"/>
    <property type="match status" value="1"/>
</dbReference>
<evidence type="ECO:0000256" key="2">
    <source>
        <dbReference type="ARBA" id="ARBA00022490"/>
    </source>
</evidence>
<dbReference type="InterPro" id="IPR000967">
    <property type="entry name" value="Znf_NFX1"/>
</dbReference>
<evidence type="ECO:0000313" key="13">
    <source>
        <dbReference type="Proteomes" id="UP000663852"/>
    </source>
</evidence>
<comment type="caution">
    <text evidence="11">The sequence shown here is derived from an EMBL/GenBank/DDBJ whole genome shotgun (WGS) entry which is preliminary data.</text>
</comment>
<dbReference type="InterPro" id="IPR027417">
    <property type="entry name" value="P-loop_NTPase"/>
</dbReference>
<dbReference type="SMART" id="SM00438">
    <property type="entry name" value="ZnF_NFX"/>
    <property type="match status" value="6"/>
</dbReference>
<evidence type="ECO:0000313" key="11">
    <source>
        <dbReference type="EMBL" id="CAF1181878.1"/>
    </source>
</evidence>
<dbReference type="GO" id="GO:0031048">
    <property type="term" value="P:regulatory ncRNA-mediated heterochromatin formation"/>
    <property type="evidence" value="ECO:0007669"/>
    <property type="project" value="TreeGrafter"/>
</dbReference>
<keyword evidence="4" id="KW-0677">Repeat</keyword>
<dbReference type="GO" id="GO:0005737">
    <property type="term" value="C:cytoplasm"/>
    <property type="evidence" value="ECO:0007669"/>
    <property type="project" value="UniProtKB-SubCell"/>
</dbReference>
<dbReference type="InterPro" id="IPR047187">
    <property type="entry name" value="SF1_C_Upf1"/>
</dbReference>
<dbReference type="PANTHER" id="PTHR10887">
    <property type="entry name" value="DNA2/NAM7 HELICASE FAMILY"/>
    <property type="match status" value="1"/>
</dbReference>
<dbReference type="InterPro" id="IPR046439">
    <property type="entry name" value="ZF_RZ_dom"/>
</dbReference>
<dbReference type="GO" id="GO:0008270">
    <property type="term" value="F:zinc ion binding"/>
    <property type="evidence" value="ECO:0007669"/>
    <property type="project" value="UniProtKB-KW"/>
</dbReference>
<name>A0A814UX10_ADIRI</name>
<evidence type="ECO:0000256" key="8">
    <source>
        <dbReference type="SAM" id="MobiDB-lite"/>
    </source>
</evidence>
<evidence type="ECO:0000256" key="7">
    <source>
        <dbReference type="ARBA" id="ARBA00022859"/>
    </source>
</evidence>
<reference evidence="11" key="1">
    <citation type="submission" date="2021-02" db="EMBL/GenBank/DDBJ databases">
        <authorList>
            <person name="Nowell W R."/>
        </authorList>
    </citation>
    <scope>NUCLEOTIDE SEQUENCE</scope>
</reference>
<dbReference type="Proteomes" id="UP000663852">
    <property type="component" value="Unassembled WGS sequence"/>
</dbReference>
<dbReference type="Pfam" id="PF13087">
    <property type="entry name" value="AAA_12"/>
    <property type="match status" value="1"/>
</dbReference>
<evidence type="ECO:0000256" key="6">
    <source>
        <dbReference type="ARBA" id="ARBA00022833"/>
    </source>
</evidence>
<evidence type="ECO:0000256" key="5">
    <source>
        <dbReference type="ARBA" id="ARBA00022771"/>
    </source>
</evidence>
<proteinExistence type="predicted"/>
<dbReference type="Pfam" id="PF20173">
    <property type="entry name" value="ZnF_RZ-type"/>
    <property type="match status" value="1"/>
</dbReference>
<dbReference type="EMBL" id="CAJNOR010001110">
    <property type="protein sequence ID" value="CAF1076922.1"/>
    <property type="molecule type" value="Genomic_DNA"/>
</dbReference>
<evidence type="ECO:0000313" key="10">
    <source>
        <dbReference type="EMBL" id="CAF1076922.1"/>
    </source>
</evidence>
<evidence type="ECO:0000313" key="12">
    <source>
        <dbReference type="Proteomes" id="UP000663828"/>
    </source>
</evidence>
<evidence type="ECO:0000259" key="9">
    <source>
        <dbReference type="PROSITE" id="PS51981"/>
    </source>
</evidence>
<keyword evidence="12" id="KW-1185">Reference proteome</keyword>
<dbReference type="InterPro" id="IPR041679">
    <property type="entry name" value="DNA2/NAM7-like_C"/>
</dbReference>
<dbReference type="PROSITE" id="PS51981">
    <property type="entry name" value="ZF_RZ"/>
    <property type="match status" value="1"/>
</dbReference>
<dbReference type="InterPro" id="IPR057373">
    <property type="entry name" value="ZNFX1"/>
</dbReference>
<dbReference type="CDD" id="cd18808">
    <property type="entry name" value="SF1_C_Upf1"/>
    <property type="match status" value="1"/>
</dbReference>
<dbReference type="GO" id="GO:0031380">
    <property type="term" value="C:nuclear RNA-directed RNA polymerase complex"/>
    <property type="evidence" value="ECO:0007669"/>
    <property type="project" value="TreeGrafter"/>
</dbReference>
<evidence type="ECO:0000256" key="4">
    <source>
        <dbReference type="ARBA" id="ARBA00022737"/>
    </source>
</evidence>
<comment type="subcellular location">
    <subcellularLocation>
        <location evidence="1">Cytoplasm</location>
    </subcellularLocation>
</comment>
<keyword evidence="7" id="KW-0391">Immunity</keyword>
<dbReference type="Pfam" id="PF13086">
    <property type="entry name" value="AAA_11"/>
    <property type="match status" value="1"/>
</dbReference>
<protein>
    <recommendedName>
        <fullName evidence="9">RZ-type domain-containing protein</fullName>
    </recommendedName>
</protein>
<dbReference type="SUPFAM" id="SSF52540">
    <property type="entry name" value="P-loop containing nucleoside triphosphate hydrolases"/>
    <property type="match status" value="1"/>
</dbReference>
<evidence type="ECO:0000256" key="3">
    <source>
        <dbReference type="ARBA" id="ARBA00022723"/>
    </source>
</evidence>